<dbReference type="CDD" id="cd06819">
    <property type="entry name" value="PLPDE_III_LS_D-TA"/>
    <property type="match status" value="1"/>
</dbReference>
<dbReference type="Pfam" id="PF01168">
    <property type="entry name" value="Ala_racemase_N"/>
    <property type="match status" value="1"/>
</dbReference>
<dbReference type="InterPro" id="IPR029066">
    <property type="entry name" value="PLP-binding_barrel"/>
</dbReference>
<organism evidence="4 5">
    <name type="scientific">Bradyrhizobium yuanmingense</name>
    <dbReference type="NCBI Taxonomy" id="108015"/>
    <lineage>
        <taxon>Bacteria</taxon>
        <taxon>Pseudomonadati</taxon>
        <taxon>Pseudomonadota</taxon>
        <taxon>Alphaproteobacteria</taxon>
        <taxon>Hyphomicrobiales</taxon>
        <taxon>Nitrobacteraceae</taxon>
        <taxon>Bradyrhizobium</taxon>
    </lineage>
</organism>
<proteinExistence type="inferred from homology"/>
<dbReference type="Gene3D" id="3.20.20.10">
    <property type="entry name" value="Alanine racemase"/>
    <property type="match status" value="1"/>
</dbReference>
<dbReference type="GO" id="GO:0036088">
    <property type="term" value="P:D-serine catabolic process"/>
    <property type="evidence" value="ECO:0007669"/>
    <property type="project" value="TreeGrafter"/>
</dbReference>
<dbReference type="AlphaFoldDB" id="A0A0R3CCC4"/>
<evidence type="ECO:0000256" key="2">
    <source>
        <dbReference type="ARBA" id="ARBA00023239"/>
    </source>
</evidence>
<dbReference type="InterPro" id="IPR051466">
    <property type="entry name" value="D-amino_acid_metab_enzyme"/>
</dbReference>
<accession>A0A0R3CCC4</accession>
<keyword evidence="2" id="KW-0456">Lyase</keyword>
<sequence length="378" mass="39860">MSCPPAQIGAPFSEIDTPALIIDLDAFERNLDTMAAAVSKLGVRLRPHAKTHKSPIIAAKQIARGAIGMCCQKVAEAEILVAGGVSDVLVSNEVVGLRKLERLAGLARHARISVCVDDAIMVEQLSHAAERAGSQIEVLVEIDVGAGRCGVRPGPAATTLARQVAASRFLSFGGLQAYHGSAQHLRTPEERRAAIAGAANATAETLRVLKDAGFQCRTIGGAGTGTFELEGASGIWNELQAGSYIFMDADYAKNLADGARNANPFEHALFVIATVMSTGAGEHAVIDAGHKALSNDSGFPVVLGRPDLRYHRPSDEHGLLDFDSASSRLAIGDKVTLIPGHCDPTVNLYDWYVGVRSFNTPDARVEALWPVAARGAVT</sequence>
<dbReference type="InterPro" id="IPR026956">
    <property type="entry name" value="D-ser_dehydrat-like_dom"/>
</dbReference>
<dbReference type="STRING" id="108015.GA0061099_1003435"/>
<dbReference type="SUPFAM" id="SSF51419">
    <property type="entry name" value="PLP-binding barrel"/>
    <property type="match status" value="1"/>
</dbReference>
<dbReference type="GO" id="GO:0008721">
    <property type="term" value="F:D-serine ammonia-lyase activity"/>
    <property type="evidence" value="ECO:0007669"/>
    <property type="project" value="TreeGrafter"/>
</dbReference>
<dbReference type="Pfam" id="PF14031">
    <property type="entry name" value="D-ser_dehydrat"/>
    <property type="match status" value="1"/>
</dbReference>
<dbReference type="InterPro" id="IPR042208">
    <property type="entry name" value="D-ser_dehydrat-like_sf"/>
</dbReference>
<comment type="caution">
    <text evidence="4">The sequence shown here is derived from an EMBL/GenBank/DDBJ whole genome shotgun (WGS) entry which is preliminary data.</text>
</comment>
<evidence type="ECO:0000256" key="1">
    <source>
        <dbReference type="ARBA" id="ARBA00005323"/>
    </source>
</evidence>
<dbReference type="OrthoDB" id="9772497at2"/>
<reference evidence="4 5" key="1">
    <citation type="submission" date="2015-09" db="EMBL/GenBank/DDBJ databases">
        <title>Draft Genome Sequence of the Strain BR 3267 (Bradyrhizobium yuanmingense) recommended as inoculant for cowpea in Brazil.</title>
        <authorList>
            <person name="Simoes-Araujo J.L."/>
            <person name="Zilli J.E."/>
        </authorList>
    </citation>
    <scope>NUCLEOTIDE SEQUENCE [LARGE SCALE GENOMIC DNA]</scope>
    <source>
        <strain evidence="4 5">BR3267</strain>
    </source>
</reference>
<dbReference type="Gene3D" id="2.40.37.20">
    <property type="entry name" value="D-serine dehydratase-like domain"/>
    <property type="match status" value="1"/>
</dbReference>
<dbReference type="PANTHER" id="PTHR28004">
    <property type="entry name" value="ZGC:162816-RELATED"/>
    <property type="match status" value="1"/>
</dbReference>
<dbReference type="RefSeq" id="WP_057028115.1">
    <property type="nucleotide sequence ID" value="NZ_LJYF01000029.1"/>
</dbReference>
<name>A0A0R3CCC4_9BRAD</name>
<dbReference type="SMART" id="SM01119">
    <property type="entry name" value="D-ser_dehydrat"/>
    <property type="match status" value="1"/>
</dbReference>
<dbReference type="Proteomes" id="UP000051380">
    <property type="component" value="Unassembled WGS sequence"/>
</dbReference>
<evidence type="ECO:0000313" key="4">
    <source>
        <dbReference type="EMBL" id="KRP94028.1"/>
    </source>
</evidence>
<comment type="similarity">
    <text evidence="1">Belongs to the DSD1 family.</text>
</comment>
<gene>
    <name evidence="4" type="ORF">AOQ72_22530</name>
</gene>
<evidence type="ECO:0000313" key="5">
    <source>
        <dbReference type="Proteomes" id="UP000051380"/>
    </source>
</evidence>
<evidence type="ECO:0000259" key="3">
    <source>
        <dbReference type="SMART" id="SM01119"/>
    </source>
</evidence>
<protein>
    <submittedName>
        <fullName evidence="4">Alanine racemase</fullName>
    </submittedName>
</protein>
<feature type="domain" description="D-serine dehydratase-like" evidence="3">
    <location>
        <begin position="268"/>
        <end position="356"/>
    </location>
</feature>
<dbReference type="InterPro" id="IPR001608">
    <property type="entry name" value="Ala_racemase_N"/>
</dbReference>
<dbReference type="PANTHER" id="PTHR28004:SF2">
    <property type="entry name" value="D-SERINE DEHYDRATASE"/>
    <property type="match status" value="1"/>
</dbReference>
<dbReference type="EMBL" id="LJYF01000029">
    <property type="protein sequence ID" value="KRP94028.1"/>
    <property type="molecule type" value="Genomic_DNA"/>
</dbReference>